<accession>A0AAJ0CY64</accession>
<comment type="caution">
    <text evidence="4">The sequence shown here is derived from an EMBL/GenBank/DDBJ whole genome shotgun (WGS) entry which is preliminary data.</text>
</comment>
<proteinExistence type="inferred from homology"/>
<protein>
    <recommendedName>
        <fullName evidence="6">Tat pathway signal sequence</fullName>
    </recommendedName>
</protein>
<keyword evidence="3" id="KW-0812">Transmembrane</keyword>
<organism evidence="4 5">
    <name type="scientific">Conoideocrella luteorostrata</name>
    <dbReference type="NCBI Taxonomy" id="1105319"/>
    <lineage>
        <taxon>Eukaryota</taxon>
        <taxon>Fungi</taxon>
        <taxon>Dikarya</taxon>
        <taxon>Ascomycota</taxon>
        <taxon>Pezizomycotina</taxon>
        <taxon>Sordariomycetes</taxon>
        <taxon>Hypocreomycetidae</taxon>
        <taxon>Hypocreales</taxon>
        <taxon>Clavicipitaceae</taxon>
        <taxon>Conoideocrella</taxon>
    </lineage>
</organism>
<feature type="transmembrane region" description="Helical" evidence="3">
    <location>
        <begin position="46"/>
        <end position="70"/>
    </location>
</feature>
<comment type="similarity">
    <text evidence="1">Belongs to the ustYa family.</text>
</comment>
<dbReference type="PANTHER" id="PTHR33365:SF14">
    <property type="entry name" value="TAT PATHWAY SIGNAL SEQUENCE"/>
    <property type="match status" value="1"/>
</dbReference>
<evidence type="ECO:0008006" key="6">
    <source>
        <dbReference type="Google" id="ProtNLM"/>
    </source>
</evidence>
<dbReference type="InterPro" id="IPR021765">
    <property type="entry name" value="UstYa-like"/>
</dbReference>
<reference evidence="4" key="1">
    <citation type="submission" date="2023-06" db="EMBL/GenBank/DDBJ databases">
        <title>Conoideocrella luteorostrata (Hypocreales: Clavicipitaceae), a potential biocontrol fungus for elongate hemlock scale in United States Christmas tree production areas.</title>
        <authorList>
            <person name="Barrett H."/>
            <person name="Lovett B."/>
            <person name="Macias A.M."/>
            <person name="Stajich J.E."/>
            <person name="Kasson M.T."/>
        </authorList>
    </citation>
    <scope>NUCLEOTIDE SEQUENCE</scope>
    <source>
        <strain evidence="4">ARSEF 14590</strain>
    </source>
</reference>
<keyword evidence="5" id="KW-1185">Reference proteome</keyword>
<dbReference type="PANTHER" id="PTHR33365">
    <property type="entry name" value="YALI0B05434P"/>
    <property type="match status" value="1"/>
</dbReference>
<keyword evidence="3" id="KW-0472">Membrane</keyword>
<evidence type="ECO:0000313" key="5">
    <source>
        <dbReference type="Proteomes" id="UP001251528"/>
    </source>
</evidence>
<feature type="region of interest" description="Disordered" evidence="2">
    <location>
        <begin position="18"/>
        <end position="41"/>
    </location>
</feature>
<sequence>MNRIKGLFFRPSYEALTMGPKTRSAPSFDAEEERSQDLSQKPRPQALFCGIPASIVVAFLAISNVTMVLMATLDNKGAIHGYHNRHLNSDIKRASAYCWYTYSLFRRRLMKLTLDLLPAPILDQFDMSTRMVTFNGALRDNSSIWRQPPSPEVDAAWDRISTEGYEIITVAASDVLKSGKSLDVSLKAPTSWRAADSGAYIVQVEVFHQIHCLNELRKEMNYDYYYKSPPDELHRSHKAHCLHMLLQSLMCTADVGIITHNWVHNNKIPEPKIRPMPDFNVVKKCADFDGLLNWTRETAVRDLERKFAELQYMQGEKVVPGDGYA</sequence>
<evidence type="ECO:0000256" key="3">
    <source>
        <dbReference type="SAM" id="Phobius"/>
    </source>
</evidence>
<dbReference type="Proteomes" id="UP001251528">
    <property type="component" value="Unassembled WGS sequence"/>
</dbReference>
<dbReference type="Pfam" id="PF11807">
    <property type="entry name" value="UstYa"/>
    <property type="match status" value="1"/>
</dbReference>
<dbReference type="EMBL" id="JASWJB010000008">
    <property type="protein sequence ID" value="KAK2616239.1"/>
    <property type="molecule type" value="Genomic_DNA"/>
</dbReference>
<evidence type="ECO:0000313" key="4">
    <source>
        <dbReference type="EMBL" id="KAK2616239.1"/>
    </source>
</evidence>
<evidence type="ECO:0000256" key="1">
    <source>
        <dbReference type="ARBA" id="ARBA00035112"/>
    </source>
</evidence>
<name>A0AAJ0CY64_9HYPO</name>
<gene>
    <name evidence="4" type="ORF">QQS21_000874</name>
</gene>
<keyword evidence="3" id="KW-1133">Transmembrane helix</keyword>
<dbReference type="GO" id="GO:0043386">
    <property type="term" value="P:mycotoxin biosynthetic process"/>
    <property type="evidence" value="ECO:0007669"/>
    <property type="project" value="InterPro"/>
</dbReference>
<dbReference type="AlphaFoldDB" id="A0AAJ0CY64"/>
<evidence type="ECO:0000256" key="2">
    <source>
        <dbReference type="SAM" id="MobiDB-lite"/>
    </source>
</evidence>